<organism evidence="1 2">
    <name type="scientific">Rhamnusium bicolor</name>
    <dbReference type="NCBI Taxonomy" id="1586634"/>
    <lineage>
        <taxon>Eukaryota</taxon>
        <taxon>Metazoa</taxon>
        <taxon>Ecdysozoa</taxon>
        <taxon>Arthropoda</taxon>
        <taxon>Hexapoda</taxon>
        <taxon>Insecta</taxon>
        <taxon>Pterygota</taxon>
        <taxon>Neoptera</taxon>
        <taxon>Endopterygota</taxon>
        <taxon>Coleoptera</taxon>
        <taxon>Polyphaga</taxon>
        <taxon>Cucujiformia</taxon>
        <taxon>Chrysomeloidea</taxon>
        <taxon>Cerambycidae</taxon>
        <taxon>Lepturinae</taxon>
        <taxon>Rhagiini</taxon>
        <taxon>Rhamnusium</taxon>
    </lineage>
</organism>
<gene>
    <name evidence="1" type="ORF">NQ314_016664</name>
</gene>
<dbReference type="AlphaFoldDB" id="A0AAV8WVW6"/>
<reference evidence="1" key="1">
    <citation type="journal article" date="2023" name="Insect Mol. Biol.">
        <title>Genome sequencing provides insights into the evolution of gene families encoding plant cell wall-degrading enzymes in longhorned beetles.</title>
        <authorList>
            <person name="Shin N.R."/>
            <person name="Okamura Y."/>
            <person name="Kirsch R."/>
            <person name="Pauchet Y."/>
        </authorList>
    </citation>
    <scope>NUCLEOTIDE SEQUENCE</scope>
    <source>
        <strain evidence="1">RBIC_L_NR</strain>
    </source>
</reference>
<comment type="caution">
    <text evidence="1">The sequence shown here is derived from an EMBL/GenBank/DDBJ whole genome shotgun (WGS) entry which is preliminary data.</text>
</comment>
<sequence>MHLCGLLHGGNRGSLVSMGKPTSSTLASLAGLFKERDDRAISQAPDAQARADERLGDINDTNEREYVTSRVRIIDPNLVYDAINLGRRIDVTWPTEYMRIRGGRSHWKDWIPEAGMEGPVSRSFLLCSL</sequence>
<protein>
    <submittedName>
        <fullName evidence="1">Uncharacterized protein</fullName>
    </submittedName>
</protein>
<name>A0AAV8WVW6_9CUCU</name>
<dbReference type="Proteomes" id="UP001162156">
    <property type="component" value="Unassembled WGS sequence"/>
</dbReference>
<dbReference type="EMBL" id="JANEYF010004628">
    <property type="protein sequence ID" value="KAJ8930528.1"/>
    <property type="molecule type" value="Genomic_DNA"/>
</dbReference>
<accession>A0AAV8WVW6</accession>
<keyword evidence="2" id="KW-1185">Reference proteome</keyword>
<proteinExistence type="predicted"/>
<evidence type="ECO:0000313" key="2">
    <source>
        <dbReference type="Proteomes" id="UP001162156"/>
    </source>
</evidence>
<evidence type="ECO:0000313" key="1">
    <source>
        <dbReference type="EMBL" id="KAJ8930528.1"/>
    </source>
</evidence>